<dbReference type="InterPro" id="IPR047583">
    <property type="entry name" value="Cas5fv"/>
</dbReference>
<keyword evidence="3" id="KW-1185">Reference proteome</keyword>
<dbReference type="EMBL" id="JANIBJ010000036">
    <property type="protein sequence ID" value="MCQ8105756.1"/>
    <property type="molecule type" value="Genomic_DNA"/>
</dbReference>
<dbReference type="InterPro" id="IPR045374">
    <property type="entry name" value="Cas5fv_helical"/>
</dbReference>
<gene>
    <name evidence="2" type="primary">cas5fv</name>
    <name evidence="2" type="ORF">NP590_16725</name>
</gene>
<dbReference type="Proteomes" id="UP001524499">
    <property type="component" value="Unassembled WGS sequence"/>
</dbReference>
<evidence type="ECO:0000259" key="1">
    <source>
        <dbReference type="Pfam" id="PF20158"/>
    </source>
</evidence>
<evidence type="ECO:0000313" key="3">
    <source>
        <dbReference type="Proteomes" id="UP001524499"/>
    </source>
</evidence>
<sequence>MFIKIRHEASWRNSFLDGSNNEPIPQGGRKFIASMTELKKDGNYKDRQISKDTVMGILNRLIGEQRKLYQARSSDDYYFREIERILTEDSIKDIPENTQELVYIRNITGSNDQNSFTGMIKAQDAAFNSEFSSQLWGVLFLDFPDLLEFCLNPHIGADTEVELDPIVVIGQLEEINSLKPVELDEKCQAVLTRLKTKFPDVDYKLTAKGQMPPITFYTSALYLQLEQLAATFDLGNVVTKSGGLSGISKRGFTKKDFMDRYTTGHKKIIFGNPYLLKQRIQGEGEVTKLLTKASGVLEINLNISRADAIDLQEKIDCAGVSSFYLGKKGLAYVEDIRI</sequence>
<reference evidence="2 3" key="1">
    <citation type="submission" date="2022-07" db="EMBL/GenBank/DDBJ databases">
        <title>Methylomonas rivi sp. nov., Methylomonas rosea sp. nov., Methylomonas aureus sp. nov. and Methylomonas subterranea sp. nov., four novel methanotrophs isolated from a freshwater creek and the deep terrestrial subsurface.</title>
        <authorList>
            <person name="Abin C."/>
            <person name="Sankaranarayanan K."/>
            <person name="Garner C."/>
            <person name="Sindelar R."/>
            <person name="Kotary K."/>
            <person name="Garner R."/>
            <person name="Barclay S."/>
            <person name="Lawson P."/>
            <person name="Krumholz L."/>
        </authorList>
    </citation>
    <scope>NUCLEOTIDE SEQUENCE [LARGE SCALE GENOMIC DNA]</scope>
    <source>
        <strain evidence="2 3">SURF-2</strain>
    </source>
</reference>
<dbReference type="Pfam" id="PF20158">
    <property type="entry name" value="Cas5fv_helical"/>
    <property type="match status" value="1"/>
</dbReference>
<protein>
    <submittedName>
        <fullName evidence="2">Type I-Fv CRISPR-associated protein Cas5fv</fullName>
    </submittedName>
</protein>
<organism evidence="2 3">
    <name type="scientific">Methylomonas subterranea</name>
    <dbReference type="NCBI Taxonomy" id="2952225"/>
    <lineage>
        <taxon>Bacteria</taxon>
        <taxon>Pseudomonadati</taxon>
        <taxon>Pseudomonadota</taxon>
        <taxon>Gammaproteobacteria</taxon>
        <taxon>Methylococcales</taxon>
        <taxon>Methylococcaceae</taxon>
        <taxon>Methylomonas</taxon>
    </lineage>
</organism>
<comment type="caution">
    <text evidence="2">The sequence shown here is derived from an EMBL/GenBank/DDBJ whole genome shotgun (WGS) entry which is preliminary data.</text>
</comment>
<name>A0ABT1TJV4_9GAMM</name>
<dbReference type="RefSeq" id="WP_256603780.1">
    <property type="nucleotide sequence ID" value="NZ_JANIBJ010000036.1"/>
</dbReference>
<proteinExistence type="predicted"/>
<evidence type="ECO:0000313" key="2">
    <source>
        <dbReference type="EMBL" id="MCQ8105756.1"/>
    </source>
</evidence>
<dbReference type="CDD" id="cd21143">
    <property type="entry name" value="Cas5fv"/>
    <property type="match status" value="1"/>
</dbReference>
<feature type="domain" description="Cas5fv helical" evidence="1">
    <location>
        <begin position="110"/>
        <end position="267"/>
    </location>
</feature>
<accession>A0ABT1TJV4</accession>